<dbReference type="InterPro" id="IPR000440">
    <property type="entry name" value="NADH_UbQ/plastoQ_OxRdtase_su3"/>
</dbReference>
<evidence type="ECO:0000256" key="9">
    <source>
        <dbReference type="HAMAP-Rule" id="MF_01394"/>
    </source>
</evidence>
<dbReference type="Proteomes" id="UP000053937">
    <property type="component" value="Unassembled WGS sequence"/>
</dbReference>
<dbReference type="RefSeq" id="WP_059138257.1">
    <property type="nucleotide sequence ID" value="NZ_LMBR01000014.1"/>
</dbReference>
<dbReference type="PANTHER" id="PTHR11058">
    <property type="entry name" value="NADH-UBIQUINONE OXIDOREDUCTASE CHAIN 3"/>
    <property type="match status" value="1"/>
</dbReference>
<gene>
    <name evidence="9" type="primary">nuoA</name>
    <name evidence="11" type="ORF">ASB62_01205</name>
</gene>
<evidence type="ECO:0000313" key="11">
    <source>
        <dbReference type="EMBL" id="KUL32820.1"/>
    </source>
</evidence>
<feature type="transmembrane region" description="Helical" evidence="9">
    <location>
        <begin position="63"/>
        <end position="81"/>
    </location>
</feature>
<accession>A0A101JTM3</accession>
<proteinExistence type="inferred from homology"/>
<evidence type="ECO:0000256" key="3">
    <source>
        <dbReference type="ARBA" id="ARBA00022448"/>
    </source>
</evidence>
<comment type="subunit">
    <text evidence="9">NDH-1 is composed of 14 different subunits. Subunits NuoA, H, J, K, L, M, N constitute the membrane sector of the complex.</text>
</comment>
<comment type="caution">
    <text evidence="11">The sequence shown here is derived from an EMBL/GenBank/DDBJ whole genome shotgun (WGS) entry which is preliminary data.</text>
</comment>
<keyword evidence="3 9" id="KW-0813">Transport</keyword>
<evidence type="ECO:0000256" key="8">
    <source>
        <dbReference type="ARBA" id="ARBA00023136"/>
    </source>
</evidence>
<keyword evidence="9 10" id="KW-0874">Quinone</keyword>
<keyword evidence="9 10" id="KW-0520">NAD</keyword>
<comment type="similarity">
    <text evidence="2 9 10">Belongs to the complex I subunit 3 family.</text>
</comment>
<keyword evidence="4 9" id="KW-1003">Cell membrane</keyword>
<protein>
    <recommendedName>
        <fullName evidence="9">NADH-quinone oxidoreductase subunit A</fullName>
        <ecNumber evidence="9">7.1.1.-</ecNumber>
    </recommendedName>
    <alternativeName>
        <fullName evidence="9">NADH dehydrogenase I subunit A</fullName>
    </alternativeName>
    <alternativeName>
        <fullName evidence="9">NDH-1 subunit A</fullName>
    </alternativeName>
    <alternativeName>
        <fullName evidence="9">NUO1</fullName>
    </alternativeName>
</protein>
<comment type="function">
    <text evidence="9">NDH-1 shuttles electrons from NADH, via FMN and iron-sulfur (Fe-S) centers, to quinones in the respiratory chain. The immediate electron acceptor for the enzyme in this species is believed to be a menaquinone. Couples the redox reaction to proton translocation (for every two electrons transferred, four hydrogen ions are translocated across the cytoplasmic membrane), and thus conserves the redox energy in a proton gradient.</text>
</comment>
<keyword evidence="7 9" id="KW-1133">Transmembrane helix</keyword>
<keyword evidence="5" id="KW-0997">Cell inner membrane</keyword>
<evidence type="ECO:0000256" key="7">
    <source>
        <dbReference type="ARBA" id="ARBA00022989"/>
    </source>
</evidence>
<dbReference type="GO" id="GO:0050136">
    <property type="term" value="F:NADH dehydrogenase (quinone) (non-electrogenic) activity"/>
    <property type="evidence" value="ECO:0007669"/>
    <property type="project" value="UniProtKB-UniRule"/>
</dbReference>
<feature type="transmembrane region" description="Helical" evidence="9">
    <location>
        <begin position="93"/>
        <end position="114"/>
    </location>
</feature>
<feature type="transmembrane region" description="Helical" evidence="9">
    <location>
        <begin position="12"/>
        <end position="29"/>
    </location>
</feature>
<dbReference type="InterPro" id="IPR038430">
    <property type="entry name" value="NDAH_ubi_oxred_su3_sf"/>
</dbReference>
<dbReference type="AlphaFoldDB" id="A0A101JTM3"/>
<evidence type="ECO:0000313" key="12">
    <source>
        <dbReference type="Proteomes" id="UP000053937"/>
    </source>
</evidence>
<organism evidence="11 12">
    <name type="scientific">Chlorobium limicola</name>
    <dbReference type="NCBI Taxonomy" id="1092"/>
    <lineage>
        <taxon>Bacteria</taxon>
        <taxon>Pseudomonadati</taxon>
        <taxon>Chlorobiota</taxon>
        <taxon>Chlorobiia</taxon>
        <taxon>Chlorobiales</taxon>
        <taxon>Chlorobiaceae</taxon>
        <taxon>Chlorobium/Pelodictyon group</taxon>
        <taxon>Chlorobium</taxon>
    </lineage>
</organism>
<comment type="subcellular location">
    <subcellularLocation>
        <location evidence="9 10">Cell membrane</location>
        <topology evidence="9 10">Multi-pass membrane protein</topology>
    </subcellularLocation>
    <subcellularLocation>
        <location evidence="1">Membrane</location>
        <topology evidence="1">Multi-pass membrane protein</topology>
    </subcellularLocation>
</comment>
<keyword evidence="8 9" id="KW-0472">Membrane</keyword>
<dbReference type="HAMAP" id="MF_01394">
    <property type="entry name" value="NDH1_NuoA"/>
    <property type="match status" value="1"/>
</dbReference>
<keyword evidence="12" id="KW-1185">Reference proteome</keyword>
<evidence type="ECO:0000256" key="2">
    <source>
        <dbReference type="ARBA" id="ARBA00008472"/>
    </source>
</evidence>
<dbReference type="GO" id="GO:0005886">
    <property type="term" value="C:plasma membrane"/>
    <property type="evidence" value="ECO:0007669"/>
    <property type="project" value="UniProtKB-SubCell"/>
</dbReference>
<dbReference type="Gene3D" id="1.20.58.1610">
    <property type="entry name" value="NADH:ubiquinone/plastoquinone oxidoreductase, chain 3"/>
    <property type="match status" value="1"/>
</dbReference>
<dbReference type="OrthoDB" id="9791970at2"/>
<dbReference type="InterPro" id="IPR023043">
    <property type="entry name" value="NAD(P)H_OxRDtase_bac/plastid"/>
</dbReference>
<reference evidence="11 12" key="1">
    <citation type="submission" date="2015-10" db="EMBL/GenBank/DDBJ databases">
        <title>Draft Genome Sequence of Chlorobium limicola strain Frasassi Growing under Artificial Lighting in the Frasassi Cave System.</title>
        <authorList>
            <person name="Mansor M."/>
            <person name="Macalady J."/>
        </authorList>
    </citation>
    <scope>NUCLEOTIDE SEQUENCE [LARGE SCALE GENOMIC DNA]</scope>
    <source>
        <strain evidence="11 12">Frasassi</strain>
    </source>
</reference>
<dbReference type="Pfam" id="PF00507">
    <property type="entry name" value="Oxidored_q4"/>
    <property type="match status" value="1"/>
</dbReference>
<evidence type="ECO:0000256" key="1">
    <source>
        <dbReference type="ARBA" id="ARBA00004141"/>
    </source>
</evidence>
<dbReference type="EMBL" id="LMBR01000014">
    <property type="protein sequence ID" value="KUL32820.1"/>
    <property type="molecule type" value="Genomic_DNA"/>
</dbReference>
<evidence type="ECO:0000256" key="6">
    <source>
        <dbReference type="ARBA" id="ARBA00022692"/>
    </source>
</evidence>
<evidence type="ECO:0000256" key="4">
    <source>
        <dbReference type="ARBA" id="ARBA00022475"/>
    </source>
</evidence>
<dbReference type="GO" id="GO:0048038">
    <property type="term" value="F:quinone binding"/>
    <property type="evidence" value="ECO:0007669"/>
    <property type="project" value="UniProtKB-KW"/>
</dbReference>
<dbReference type="PANTHER" id="PTHR11058:SF9">
    <property type="entry name" value="NADH-UBIQUINONE OXIDOREDUCTASE CHAIN 3"/>
    <property type="match status" value="1"/>
</dbReference>
<keyword evidence="6 9" id="KW-0812">Transmembrane</keyword>
<comment type="catalytic activity">
    <reaction evidence="9 10">
        <text>a quinone + NADH + 5 H(+)(in) = a quinol + NAD(+) + 4 H(+)(out)</text>
        <dbReference type="Rhea" id="RHEA:57888"/>
        <dbReference type="ChEBI" id="CHEBI:15378"/>
        <dbReference type="ChEBI" id="CHEBI:24646"/>
        <dbReference type="ChEBI" id="CHEBI:57540"/>
        <dbReference type="ChEBI" id="CHEBI:57945"/>
        <dbReference type="ChEBI" id="CHEBI:132124"/>
    </reaction>
</comment>
<evidence type="ECO:0000256" key="10">
    <source>
        <dbReference type="RuleBase" id="RU003639"/>
    </source>
</evidence>
<sequence>MDQTLSGFGNVFVFLALGIVFVAGGYLTARMLRPSRPNPEKNSTYECGEEAVGSAWVKFNIRFYVVALIFIIFDVEVVFLYPWATVFKQLGEFALFEALVFAGILILGLAYAWVKGDLDWVRPAPEIPKMPELPAGKPEGGRG</sequence>
<dbReference type="GO" id="GO:0008137">
    <property type="term" value="F:NADH dehydrogenase (ubiquinone) activity"/>
    <property type="evidence" value="ECO:0007669"/>
    <property type="project" value="InterPro"/>
</dbReference>
<name>A0A101JTM3_CHLLI</name>
<dbReference type="GO" id="GO:0030964">
    <property type="term" value="C:NADH dehydrogenase complex"/>
    <property type="evidence" value="ECO:0007669"/>
    <property type="project" value="TreeGrafter"/>
</dbReference>
<evidence type="ECO:0000256" key="5">
    <source>
        <dbReference type="ARBA" id="ARBA00022519"/>
    </source>
</evidence>
<keyword evidence="9" id="KW-1278">Translocase</keyword>
<dbReference type="EC" id="7.1.1.-" evidence="9"/>